<name>A0A8S1T1N2_9CILI</name>
<evidence type="ECO:0000256" key="1">
    <source>
        <dbReference type="SAM" id="MobiDB-lite"/>
    </source>
</evidence>
<gene>
    <name evidence="2" type="ORF">PPENT_87.1.T0140212</name>
</gene>
<feature type="region of interest" description="Disordered" evidence="1">
    <location>
        <begin position="486"/>
        <end position="511"/>
    </location>
</feature>
<dbReference type="AlphaFoldDB" id="A0A8S1T1N2"/>
<feature type="compositionally biased region" description="Basic and acidic residues" evidence="1">
    <location>
        <begin position="486"/>
        <end position="510"/>
    </location>
</feature>
<feature type="compositionally biased region" description="Low complexity" evidence="1">
    <location>
        <begin position="425"/>
        <end position="437"/>
    </location>
</feature>
<sequence>MIVIKVIINIQNESTMQRRILENQSLTALQITLTQYYRQSIFQEMVTSRTQKNLVKPKLQALSHKREDSKNFYHHSTIYNVKEFKELSKPQDYQEPNLTKYTEMQTKIMVADFKKKVDAFLQKNNQKTNMIGSKIPSSLYEFESFQSTTNEEQLNKSLCSNKYTIRTEYKSMKATEILVISNRKVVSRQIISSELIQQRLLKQMEIFLKDDRYNYDLKMQTMIDQYEDIFNRIRQQTYTIKLPQNYEVQMSDYNEFYQKKEEPQIPSIDVKLDILADQIIQEIQQSRQSTPQIQSQINEEQQEEHSPYIVEVVKTEPIYLKEEETQKQMILDNEQVRDRKLSQRKGKPRQKQQQQQQQQQNQSISDTNNLKSQQSSQSELPDISSTQQIRQTRELLQKINNQQIIQPIQIQQQNQINYETNNIQQIQQTQNQHQKQNNNKKHITHDKQKGKVHSRKITGDTVVQKQVPIYLNVQKEQILETLSEKSHEETFQLEKNLTKKQESSKQENQDNKQIGIDVQDEQDQQDFQQKINQQTQPILIQESIQPIQQNKQLHHTEQRDAVELWDNNQPVANKSNIKQKPIPQEIKQIEQTSKRNKDVNTNQQSTEILNQRTTLMTSEQQLNEQEILNYQPIKSNKNLDITENNEPHQINQIIQINKDNQKNQIEEQEDLKNVRIQDEIVENKEQTDDLSSNDDLLQIINEKMKIFEQKLYQPSKDIFDILLASDLVYNVDIENYKVSKSYKKQVCNPTFIFEQKDEEVVYSHQIIWRHELLEVIPKLQNLNKQIEIDENDDYIGNDVQEIEKIYSEFENYLK</sequence>
<feature type="compositionally biased region" description="Polar residues" evidence="1">
    <location>
        <begin position="363"/>
        <end position="388"/>
    </location>
</feature>
<proteinExistence type="predicted"/>
<dbReference type="Proteomes" id="UP000689195">
    <property type="component" value="Unassembled WGS sequence"/>
</dbReference>
<feature type="region of interest" description="Disordered" evidence="1">
    <location>
        <begin position="330"/>
        <end position="388"/>
    </location>
</feature>
<comment type="caution">
    <text evidence="2">The sequence shown here is derived from an EMBL/GenBank/DDBJ whole genome shotgun (WGS) entry which is preliminary data.</text>
</comment>
<reference evidence="2" key="1">
    <citation type="submission" date="2021-01" db="EMBL/GenBank/DDBJ databases">
        <authorList>
            <consortium name="Genoscope - CEA"/>
            <person name="William W."/>
        </authorList>
    </citation>
    <scope>NUCLEOTIDE SEQUENCE</scope>
</reference>
<dbReference type="EMBL" id="CAJJDO010000014">
    <property type="protein sequence ID" value="CAD8145377.1"/>
    <property type="molecule type" value="Genomic_DNA"/>
</dbReference>
<feature type="compositionally biased region" description="Low complexity" evidence="1">
    <location>
        <begin position="351"/>
        <end position="362"/>
    </location>
</feature>
<protein>
    <submittedName>
        <fullName evidence="2">Uncharacterized protein</fullName>
    </submittedName>
</protein>
<feature type="compositionally biased region" description="Basic residues" evidence="1">
    <location>
        <begin position="438"/>
        <end position="455"/>
    </location>
</feature>
<feature type="region of interest" description="Disordered" evidence="1">
    <location>
        <begin position="425"/>
        <end position="455"/>
    </location>
</feature>
<feature type="region of interest" description="Disordered" evidence="1">
    <location>
        <begin position="286"/>
        <end position="305"/>
    </location>
</feature>
<evidence type="ECO:0000313" key="3">
    <source>
        <dbReference type="Proteomes" id="UP000689195"/>
    </source>
</evidence>
<keyword evidence="3" id="KW-1185">Reference proteome</keyword>
<evidence type="ECO:0000313" key="2">
    <source>
        <dbReference type="EMBL" id="CAD8145377.1"/>
    </source>
</evidence>
<accession>A0A8S1T1N2</accession>
<organism evidence="2 3">
    <name type="scientific">Paramecium pentaurelia</name>
    <dbReference type="NCBI Taxonomy" id="43138"/>
    <lineage>
        <taxon>Eukaryota</taxon>
        <taxon>Sar</taxon>
        <taxon>Alveolata</taxon>
        <taxon>Ciliophora</taxon>
        <taxon>Intramacronucleata</taxon>
        <taxon>Oligohymenophorea</taxon>
        <taxon>Peniculida</taxon>
        <taxon>Parameciidae</taxon>
        <taxon>Paramecium</taxon>
    </lineage>
</organism>
<dbReference type="OrthoDB" id="308602at2759"/>